<dbReference type="STRING" id="35752.SAMN05421541_102189"/>
<dbReference type="EMBL" id="FONV01000002">
    <property type="protein sequence ID" value="SFE52796.1"/>
    <property type="molecule type" value="Genomic_DNA"/>
</dbReference>
<keyword evidence="2" id="KW-1185">Reference proteome</keyword>
<gene>
    <name evidence="1" type="ORF">SAMN05421541_102189</name>
</gene>
<name>A0A1I2B9M7_9ACTN</name>
<accession>A0A1I2B9M7</accession>
<organism evidence="1 2">
    <name type="scientific">Actinoplanes philippinensis</name>
    <dbReference type="NCBI Taxonomy" id="35752"/>
    <lineage>
        <taxon>Bacteria</taxon>
        <taxon>Bacillati</taxon>
        <taxon>Actinomycetota</taxon>
        <taxon>Actinomycetes</taxon>
        <taxon>Micromonosporales</taxon>
        <taxon>Micromonosporaceae</taxon>
        <taxon>Actinoplanes</taxon>
    </lineage>
</organism>
<sequence>MAVAEHEKPAIAEAFTVLRKACDELLATLDRIAAKERADVVYIPPEYPLEIALKKGRAGGFARSAEIAHQLLDGEVTS</sequence>
<proteinExistence type="predicted"/>
<dbReference type="Proteomes" id="UP000199645">
    <property type="component" value="Unassembled WGS sequence"/>
</dbReference>
<evidence type="ECO:0000313" key="1">
    <source>
        <dbReference type="EMBL" id="SFE52796.1"/>
    </source>
</evidence>
<protein>
    <submittedName>
        <fullName evidence="1">Uncharacterized protein</fullName>
    </submittedName>
</protein>
<dbReference type="AlphaFoldDB" id="A0A1I2B9M7"/>
<evidence type="ECO:0000313" key="2">
    <source>
        <dbReference type="Proteomes" id="UP000199645"/>
    </source>
</evidence>
<reference evidence="1 2" key="1">
    <citation type="submission" date="2016-10" db="EMBL/GenBank/DDBJ databases">
        <authorList>
            <person name="de Groot N.N."/>
        </authorList>
    </citation>
    <scope>NUCLEOTIDE SEQUENCE [LARGE SCALE GENOMIC DNA]</scope>
    <source>
        <strain evidence="1 2">DSM 43019</strain>
    </source>
</reference>